<name>A0A251UIZ6_HELAN</name>
<sequence length="64" mass="6926">MACTCGQAVKRLGLGGSDSAARRRGIKPVQASVTRGALCPVKWLFWKMAWSNGHFGNFPIHSPI</sequence>
<organism evidence="1 2">
    <name type="scientific">Helianthus annuus</name>
    <name type="common">Common sunflower</name>
    <dbReference type="NCBI Taxonomy" id="4232"/>
    <lineage>
        <taxon>Eukaryota</taxon>
        <taxon>Viridiplantae</taxon>
        <taxon>Streptophyta</taxon>
        <taxon>Embryophyta</taxon>
        <taxon>Tracheophyta</taxon>
        <taxon>Spermatophyta</taxon>
        <taxon>Magnoliopsida</taxon>
        <taxon>eudicotyledons</taxon>
        <taxon>Gunneridae</taxon>
        <taxon>Pentapetalae</taxon>
        <taxon>asterids</taxon>
        <taxon>campanulids</taxon>
        <taxon>Asterales</taxon>
        <taxon>Asteraceae</taxon>
        <taxon>Asteroideae</taxon>
        <taxon>Heliantheae alliance</taxon>
        <taxon>Heliantheae</taxon>
        <taxon>Helianthus</taxon>
    </lineage>
</organism>
<dbReference type="AlphaFoldDB" id="A0A251UIZ6"/>
<protein>
    <submittedName>
        <fullName evidence="1">Uncharacterized protein</fullName>
    </submittedName>
</protein>
<dbReference type="Proteomes" id="UP000215914">
    <property type="component" value="Chromosome 6"/>
</dbReference>
<accession>A0A251UIZ6</accession>
<evidence type="ECO:0000313" key="1">
    <source>
        <dbReference type="EMBL" id="OTG22291.1"/>
    </source>
</evidence>
<keyword evidence="2" id="KW-1185">Reference proteome</keyword>
<reference evidence="2" key="1">
    <citation type="journal article" date="2017" name="Nature">
        <title>The sunflower genome provides insights into oil metabolism, flowering and Asterid evolution.</title>
        <authorList>
            <person name="Badouin H."/>
            <person name="Gouzy J."/>
            <person name="Grassa C.J."/>
            <person name="Murat F."/>
            <person name="Staton S.E."/>
            <person name="Cottret L."/>
            <person name="Lelandais-Briere C."/>
            <person name="Owens G.L."/>
            <person name="Carrere S."/>
            <person name="Mayjonade B."/>
            <person name="Legrand L."/>
            <person name="Gill N."/>
            <person name="Kane N.C."/>
            <person name="Bowers J.E."/>
            <person name="Hubner S."/>
            <person name="Bellec A."/>
            <person name="Berard A."/>
            <person name="Berges H."/>
            <person name="Blanchet N."/>
            <person name="Boniface M.C."/>
            <person name="Brunel D."/>
            <person name="Catrice O."/>
            <person name="Chaidir N."/>
            <person name="Claudel C."/>
            <person name="Donnadieu C."/>
            <person name="Faraut T."/>
            <person name="Fievet G."/>
            <person name="Helmstetter N."/>
            <person name="King M."/>
            <person name="Knapp S.J."/>
            <person name="Lai Z."/>
            <person name="Le Paslier M.C."/>
            <person name="Lippi Y."/>
            <person name="Lorenzon L."/>
            <person name="Mandel J.R."/>
            <person name="Marage G."/>
            <person name="Marchand G."/>
            <person name="Marquand E."/>
            <person name="Bret-Mestries E."/>
            <person name="Morien E."/>
            <person name="Nambeesan S."/>
            <person name="Nguyen T."/>
            <person name="Pegot-Espagnet P."/>
            <person name="Pouilly N."/>
            <person name="Raftis F."/>
            <person name="Sallet E."/>
            <person name="Schiex T."/>
            <person name="Thomas J."/>
            <person name="Vandecasteele C."/>
            <person name="Vares D."/>
            <person name="Vear F."/>
            <person name="Vautrin S."/>
            <person name="Crespi M."/>
            <person name="Mangin B."/>
            <person name="Burke J.M."/>
            <person name="Salse J."/>
            <person name="Munos S."/>
            <person name="Vincourt P."/>
            <person name="Rieseberg L.H."/>
            <person name="Langlade N.B."/>
        </authorList>
    </citation>
    <scope>NUCLEOTIDE SEQUENCE [LARGE SCALE GENOMIC DNA]</scope>
    <source>
        <strain evidence="2">cv. SF193</strain>
    </source>
</reference>
<proteinExistence type="predicted"/>
<gene>
    <name evidence="1" type="ORF">HannXRQ_Chr06g0169911</name>
</gene>
<dbReference type="InParanoid" id="A0A251UIZ6"/>
<evidence type="ECO:0000313" key="2">
    <source>
        <dbReference type="Proteomes" id="UP000215914"/>
    </source>
</evidence>
<dbReference type="EMBL" id="CM007895">
    <property type="protein sequence ID" value="OTG22291.1"/>
    <property type="molecule type" value="Genomic_DNA"/>
</dbReference>